<dbReference type="PROSITE" id="PS51257">
    <property type="entry name" value="PROKAR_LIPOPROTEIN"/>
    <property type="match status" value="1"/>
</dbReference>
<keyword evidence="1 2" id="KW-0732">Signal</keyword>
<protein>
    <submittedName>
        <fullName evidence="3">ABC transporter substrate-binding protein</fullName>
    </submittedName>
</protein>
<evidence type="ECO:0000313" key="3">
    <source>
        <dbReference type="EMBL" id="GAA6268385.1"/>
    </source>
</evidence>
<keyword evidence="4" id="KW-1185">Reference proteome</keyword>
<gene>
    <name evidence="3" type="ORF">F130042H8_14450</name>
</gene>
<dbReference type="SUPFAM" id="SSF53850">
    <property type="entry name" value="Periplasmic binding protein-like II"/>
    <property type="match status" value="1"/>
</dbReference>
<dbReference type="InterPro" id="IPR006059">
    <property type="entry name" value="SBP"/>
</dbReference>
<sequence length="352" mass="38023">MKKRVLAAVLCAAAVTVTACSGASEGGNTEAGGKQKLVLSTYGLSEDISAEEVYAPFEQEFNCQIVTETGGTNDRYTKLKADSETPIDVIELSQAMTAKGVEEGLFDTIDLSKIENAADLIGAAKTLAENGQGVPYTINSIGIMYDPEATGFEITSFDDLWKPELAGKVSIPEITTTFGPAMVYMASDHAGADIKSDNGDAAFKALEELKPNLVKTYTKSSDLINMFTSGEVAAAVVGDFGVPTIQAANPNLVYITPEETYANFNTISITKNCKNKELAYEYLNYRLSPELQAKTGKTLNEAPTNKKVSFTEEESKNMTYGAAAENAKVLDYGFVNPLLNQWIDQWNRIINN</sequence>
<feature type="signal peptide" evidence="2">
    <location>
        <begin position="1"/>
        <end position="19"/>
    </location>
</feature>
<comment type="caution">
    <text evidence="3">The sequence shown here is derived from an EMBL/GenBank/DDBJ whole genome shotgun (WGS) entry which is preliminary data.</text>
</comment>
<dbReference type="CDD" id="cd13589">
    <property type="entry name" value="PBP2_polyamine_RpCGA009"/>
    <property type="match status" value="1"/>
</dbReference>
<evidence type="ECO:0000256" key="2">
    <source>
        <dbReference type="SAM" id="SignalP"/>
    </source>
</evidence>
<evidence type="ECO:0000256" key="1">
    <source>
        <dbReference type="ARBA" id="ARBA00022729"/>
    </source>
</evidence>
<feature type="chain" id="PRO_5046455835" evidence="2">
    <location>
        <begin position="20"/>
        <end position="352"/>
    </location>
</feature>
<dbReference type="RefSeq" id="WP_178302023.1">
    <property type="nucleotide sequence ID" value="NZ_BAABXL010000001.1"/>
</dbReference>
<organism evidence="3 4">
    <name type="scientific">Enterocloster alcoholdehydrogenati</name>
    <dbReference type="NCBI Taxonomy" id="2547410"/>
    <lineage>
        <taxon>Bacteria</taxon>
        <taxon>Bacillati</taxon>
        <taxon>Bacillota</taxon>
        <taxon>Clostridia</taxon>
        <taxon>Lachnospirales</taxon>
        <taxon>Lachnospiraceae</taxon>
        <taxon>Enterocloster</taxon>
    </lineage>
</organism>
<reference evidence="3 4" key="1">
    <citation type="submission" date="2024-04" db="EMBL/GenBank/DDBJ databases">
        <title>Defined microbial consortia suppress multidrug-resistant proinflammatory Enterobacteriaceae via ecological control.</title>
        <authorList>
            <person name="Furuichi M."/>
            <person name="Kawaguchi T."/>
            <person name="Pust M."/>
            <person name="Yasuma K."/>
            <person name="Plichta D."/>
            <person name="Hasegawa N."/>
            <person name="Ohya T."/>
            <person name="Bhattarai S."/>
            <person name="Sasajima S."/>
            <person name="Aoto Y."/>
            <person name="Tuganbaev T."/>
            <person name="Yaginuma M."/>
            <person name="Ueda M."/>
            <person name="Okahashi N."/>
            <person name="Amafuji K."/>
            <person name="Kiridooshi Y."/>
            <person name="Sugita K."/>
            <person name="Strazar M."/>
            <person name="Skelly A."/>
            <person name="Suda W."/>
            <person name="Hattori M."/>
            <person name="Nakamoto N."/>
            <person name="Caballero S."/>
            <person name="Norman J."/>
            <person name="Olle B."/>
            <person name="Tanoue T."/>
            <person name="Arita M."/>
            <person name="Bucci V."/>
            <person name="Atarashi K."/>
            <person name="Xavier R."/>
            <person name="Honda K."/>
        </authorList>
    </citation>
    <scope>NUCLEOTIDE SEQUENCE [LARGE SCALE GENOMIC DNA]</scope>
    <source>
        <strain evidence="4">f13</strain>
    </source>
</reference>
<proteinExistence type="predicted"/>
<dbReference type="PANTHER" id="PTHR30006">
    <property type="entry name" value="THIAMINE-BINDING PERIPLASMIC PROTEIN-RELATED"/>
    <property type="match status" value="1"/>
</dbReference>
<evidence type="ECO:0000313" key="4">
    <source>
        <dbReference type="Proteomes" id="UP001600894"/>
    </source>
</evidence>
<dbReference type="Proteomes" id="UP001600894">
    <property type="component" value="Unassembled WGS sequence"/>
</dbReference>
<accession>A0ABQ0AWH5</accession>
<dbReference type="Gene3D" id="3.40.190.10">
    <property type="entry name" value="Periplasmic binding protein-like II"/>
    <property type="match status" value="2"/>
</dbReference>
<dbReference type="EMBL" id="BAABXL010000001">
    <property type="protein sequence ID" value="GAA6268385.1"/>
    <property type="molecule type" value="Genomic_DNA"/>
</dbReference>
<name>A0ABQ0AWH5_9FIRM</name>
<dbReference type="PANTHER" id="PTHR30006:SF2">
    <property type="entry name" value="ABC TRANSPORTER SUBSTRATE-BINDING PROTEIN"/>
    <property type="match status" value="1"/>
</dbReference>
<dbReference type="Pfam" id="PF13416">
    <property type="entry name" value="SBP_bac_8"/>
    <property type="match status" value="1"/>
</dbReference>